<evidence type="ECO:0000313" key="3">
    <source>
        <dbReference type="EMBL" id="CDX56267.1"/>
    </source>
</evidence>
<name>A0A090GUF6_MESPL</name>
<accession>A0A090GUF6</accession>
<dbReference type="Proteomes" id="UP000046122">
    <property type="component" value="Unassembled WGS sequence"/>
</dbReference>
<proteinExistence type="predicted"/>
<organism evidence="3 4">
    <name type="scientific">Mesorhizobium plurifarium</name>
    <dbReference type="NCBI Taxonomy" id="69974"/>
    <lineage>
        <taxon>Bacteria</taxon>
        <taxon>Pseudomonadati</taxon>
        <taxon>Pseudomonadota</taxon>
        <taxon>Alphaproteobacteria</taxon>
        <taxon>Hyphomicrobiales</taxon>
        <taxon>Phyllobacteriaceae</taxon>
        <taxon>Mesorhizobium</taxon>
    </lineage>
</organism>
<protein>
    <recommendedName>
        <fullName evidence="5">PepSY domain-containing protein</fullName>
    </recommendedName>
</protein>
<feature type="signal peptide" evidence="2">
    <location>
        <begin position="1"/>
        <end position="18"/>
    </location>
</feature>
<evidence type="ECO:0000313" key="4">
    <source>
        <dbReference type="Proteomes" id="UP000046122"/>
    </source>
</evidence>
<sequence>MRNLPVLFVALGGLTAFAIPAAAESIQASCAAAPADSAATIDLQAIPMMSAAGPKSVKRVDDDGCDVGKSSSGARADRDNEGFDDSDD</sequence>
<evidence type="ECO:0000256" key="2">
    <source>
        <dbReference type="SAM" id="SignalP"/>
    </source>
</evidence>
<dbReference type="EMBL" id="CCNE01000016">
    <property type="protein sequence ID" value="CDX56267.1"/>
    <property type="molecule type" value="Genomic_DNA"/>
</dbReference>
<feature type="region of interest" description="Disordered" evidence="1">
    <location>
        <begin position="53"/>
        <end position="88"/>
    </location>
</feature>
<feature type="chain" id="PRO_5001856933" description="PepSY domain-containing protein" evidence="2">
    <location>
        <begin position="19"/>
        <end position="88"/>
    </location>
</feature>
<reference evidence="3 4" key="1">
    <citation type="submission" date="2014-08" db="EMBL/GenBank/DDBJ databases">
        <authorList>
            <person name="Moulin Lionel"/>
        </authorList>
    </citation>
    <scope>NUCLEOTIDE SEQUENCE [LARGE SCALE GENOMIC DNA]</scope>
</reference>
<evidence type="ECO:0008006" key="5">
    <source>
        <dbReference type="Google" id="ProtNLM"/>
    </source>
</evidence>
<keyword evidence="2" id="KW-0732">Signal</keyword>
<evidence type="ECO:0000256" key="1">
    <source>
        <dbReference type="SAM" id="MobiDB-lite"/>
    </source>
</evidence>
<dbReference type="AlphaFoldDB" id="A0A090GUF6"/>
<gene>
    <name evidence="3" type="ORF">MPL3365_230124</name>
</gene>